<feature type="binding site" evidence="7">
    <location>
        <position position="78"/>
    </location>
    <ligand>
        <name>chlorophyll a</name>
        <dbReference type="ChEBI" id="CHEBI:58416"/>
        <label>1</label>
    </ligand>
</feature>
<dbReference type="SUPFAM" id="SSF103511">
    <property type="entry name" value="Chlorophyll a-b binding protein"/>
    <property type="match status" value="1"/>
</dbReference>
<comment type="caution">
    <text evidence="8">The sequence shown here is derived from an EMBL/GenBank/DDBJ whole genome shotgun (WGS) entry which is preliminary data.</text>
</comment>
<organism evidence="8 9">
    <name type="scientific">Chrysophaeum taylorii</name>
    <dbReference type="NCBI Taxonomy" id="2483200"/>
    <lineage>
        <taxon>Eukaryota</taxon>
        <taxon>Sar</taxon>
        <taxon>Stramenopiles</taxon>
        <taxon>Ochrophyta</taxon>
        <taxon>Pelagophyceae</taxon>
        <taxon>Pelagomonadales</taxon>
        <taxon>Pelagomonadaceae</taxon>
        <taxon>Chrysophaeum</taxon>
    </lineage>
</organism>
<protein>
    <submittedName>
        <fullName evidence="8">Uncharacterized protein</fullName>
    </submittedName>
</protein>
<comment type="similarity">
    <text evidence="3">Belongs to the fucoxanthin chlorophyll protein family.</text>
</comment>
<sequence length="281" mass="30048">MKTAAALVVGVASAFQMPTTPGRPATVMHETKADLVALCEKNPTALPFEGIWDPLGCADYNFWGLGNEATIGYLRHAEIKHGRVAMAGFLGFCAQSTPLVAGEHIIQPYRGYVPGVTPQEQWDNIPLIGKLQILVFVGMLESYGEGAGSPAGYVHYTKGGKPGYYPPIAGQAFGQIPFDLFDPFGILPEQSAAEKERGLFAEINNGRLAMIGLFSVLAESAVPGSNPQYKIFAVTIPPYDGNIMGSTLPLDDPFLVKLFAVLAVCGFFQQITNGAVPKLPK</sequence>
<keyword evidence="6" id="KW-0934">Plastid</keyword>
<evidence type="ECO:0000256" key="5">
    <source>
        <dbReference type="ARBA" id="ARBA00022531"/>
    </source>
</evidence>
<dbReference type="GO" id="GO:0016168">
    <property type="term" value="F:chlorophyll binding"/>
    <property type="evidence" value="ECO:0007669"/>
    <property type="project" value="UniProtKB-KW"/>
</dbReference>
<keyword evidence="9" id="KW-1185">Reference proteome</keyword>
<feature type="binding site" evidence="7">
    <location>
        <position position="81"/>
    </location>
    <ligand>
        <name>chlorophyll a</name>
        <dbReference type="ChEBI" id="CHEBI:58416"/>
        <label>1</label>
    </ligand>
</feature>
<evidence type="ECO:0000256" key="6">
    <source>
        <dbReference type="ARBA" id="ARBA00022640"/>
    </source>
</evidence>
<feature type="binding site" evidence="7">
    <location>
        <position position="205"/>
    </location>
    <ligand>
        <name>chlorophyll a</name>
        <dbReference type="ChEBI" id="CHEBI:58416"/>
        <label>1</label>
    </ligand>
</feature>
<dbReference type="Proteomes" id="UP001230188">
    <property type="component" value="Unassembled WGS sequence"/>
</dbReference>
<comment type="subcellular location">
    <subcellularLocation>
        <location evidence="2">Plastid</location>
        <location evidence="2">Chloroplast</location>
    </subcellularLocation>
</comment>
<dbReference type="Pfam" id="PF00504">
    <property type="entry name" value="Chloroa_b-bind"/>
    <property type="match status" value="1"/>
</dbReference>
<gene>
    <name evidence="8" type="ORF">CTAYLR_004225</name>
</gene>
<feature type="binding site" evidence="7">
    <location>
        <position position="207"/>
    </location>
    <ligand>
        <name>chlorophyll a</name>
        <dbReference type="ChEBI" id="CHEBI:58416"/>
        <label>1</label>
    </ligand>
</feature>
<dbReference type="GO" id="GO:0009765">
    <property type="term" value="P:photosynthesis, light harvesting"/>
    <property type="evidence" value="ECO:0007669"/>
    <property type="project" value="InterPro"/>
</dbReference>
<feature type="binding site" evidence="7">
    <location>
        <position position="202"/>
    </location>
    <ligand>
        <name>chlorophyll a</name>
        <dbReference type="ChEBI" id="CHEBI:58416"/>
        <label>1</label>
    </ligand>
</feature>
<proteinExistence type="inferred from homology"/>
<dbReference type="GO" id="GO:0016020">
    <property type="term" value="C:membrane"/>
    <property type="evidence" value="ECO:0007669"/>
    <property type="project" value="InterPro"/>
</dbReference>
<reference evidence="8" key="1">
    <citation type="submission" date="2023-01" db="EMBL/GenBank/DDBJ databases">
        <title>Metagenome sequencing of chrysophaentin producing Chrysophaeum taylorii.</title>
        <authorList>
            <person name="Davison J."/>
            <person name="Bewley C."/>
        </authorList>
    </citation>
    <scope>NUCLEOTIDE SEQUENCE</scope>
    <source>
        <strain evidence="8">NIES-1699</strain>
    </source>
</reference>
<accession>A0AAD7UD89</accession>
<dbReference type="Gene3D" id="1.10.3460.10">
    <property type="entry name" value="Chlorophyll a/b binding protein domain"/>
    <property type="match status" value="1"/>
</dbReference>
<evidence type="ECO:0000256" key="2">
    <source>
        <dbReference type="ARBA" id="ARBA00004229"/>
    </source>
</evidence>
<evidence type="ECO:0000313" key="9">
    <source>
        <dbReference type="Proteomes" id="UP001230188"/>
    </source>
</evidence>
<feature type="binding site" evidence="7">
    <location>
        <position position="52"/>
    </location>
    <ligand>
        <name>chlorophyll a</name>
        <dbReference type="ChEBI" id="CHEBI:58416"/>
        <label>1</label>
    </ligand>
</feature>
<evidence type="ECO:0000256" key="1">
    <source>
        <dbReference type="ARBA" id="ARBA00004022"/>
    </source>
</evidence>
<dbReference type="InterPro" id="IPR022796">
    <property type="entry name" value="Chloroa_b-bind"/>
</dbReference>
<evidence type="ECO:0000256" key="3">
    <source>
        <dbReference type="ARBA" id="ARBA00005933"/>
    </source>
</evidence>
<dbReference type="GO" id="GO:0009507">
    <property type="term" value="C:chloroplast"/>
    <property type="evidence" value="ECO:0007669"/>
    <property type="project" value="UniProtKB-SubCell"/>
</dbReference>
<dbReference type="AlphaFoldDB" id="A0AAD7UD89"/>
<keyword evidence="7" id="KW-0148">Chlorophyll</keyword>
<feature type="binding site" evidence="7">
    <location>
        <position position="83"/>
    </location>
    <ligand>
        <name>chlorophyll a</name>
        <dbReference type="ChEBI" id="CHEBI:58416"/>
        <label>1</label>
    </ligand>
</feature>
<evidence type="ECO:0000313" key="8">
    <source>
        <dbReference type="EMBL" id="KAJ8602379.1"/>
    </source>
</evidence>
<keyword evidence="7" id="KW-0157">Chromophore</keyword>
<name>A0AAD7UD89_9STRA</name>
<comment type="function">
    <text evidence="1">The light-harvesting complex (LHC) functions as a light receptor, it captures and delivers excitation energy to photosystems with which it is closely associated. Energy is transferred from the carotenoid and chlorophyll C (or B) to chlorophyll A and the photosynthetic reaction centers where it is used to synthesize ATP and reducing power.</text>
</comment>
<keyword evidence="4" id="KW-0150">Chloroplast</keyword>
<dbReference type="InterPro" id="IPR001344">
    <property type="entry name" value="Chloro_AB-bd_pln"/>
</dbReference>
<keyword evidence="5" id="KW-0602">Photosynthesis</keyword>
<evidence type="ECO:0000256" key="7">
    <source>
        <dbReference type="PIRSR" id="PIRSR601344-1"/>
    </source>
</evidence>
<dbReference type="PANTHER" id="PTHR21649">
    <property type="entry name" value="CHLOROPHYLL A/B BINDING PROTEIN"/>
    <property type="match status" value="1"/>
</dbReference>
<dbReference type="EMBL" id="JAQMWT010000381">
    <property type="protein sequence ID" value="KAJ8602379.1"/>
    <property type="molecule type" value="Genomic_DNA"/>
</dbReference>
<evidence type="ECO:0000256" key="4">
    <source>
        <dbReference type="ARBA" id="ARBA00022528"/>
    </source>
</evidence>